<accession>A0AAV2CE78</accession>
<keyword evidence="3" id="KW-1185">Reference proteome</keyword>
<gene>
    <name evidence="2" type="ORF">LTRI10_LOCUS2624</name>
</gene>
<organism evidence="2 3">
    <name type="scientific">Linum trigynum</name>
    <dbReference type="NCBI Taxonomy" id="586398"/>
    <lineage>
        <taxon>Eukaryota</taxon>
        <taxon>Viridiplantae</taxon>
        <taxon>Streptophyta</taxon>
        <taxon>Embryophyta</taxon>
        <taxon>Tracheophyta</taxon>
        <taxon>Spermatophyta</taxon>
        <taxon>Magnoliopsida</taxon>
        <taxon>eudicotyledons</taxon>
        <taxon>Gunneridae</taxon>
        <taxon>Pentapetalae</taxon>
        <taxon>rosids</taxon>
        <taxon>fabids</taxon>
        <taxon>Malpighiales</taxon>
        <taxon>Linaceae</taxon>
        <taxon>Linum</taxon>
    </lineage>
</organism>
<dbReference type="AlphaFoldDB" id="A0AAV2CE78"/>
<evidence type="ECO:0000313" key="3">
    <source>
        <dbReference type="Proteomes" id="UP001497516"/>
    </source>
</evidence>
<dbReference type="Proteomes" id="UP001497516">
    <property type="component" value="Chromosome 1"/>
</dbReference>
<sequence length="133" mass="14966">MKSWFHPNRIHIYPSLDFPPKNSRTLTLLGDLLILLPDEQRGVDSSAPQSVNIRDIGRGEGMNIFERAPSTPSGTAGREEPFRTATSTPILDFFCNHRQRPARVLVSSSWEKYMMPLLAEVSGGMEICFAQNF</sequence>
<evidence type="ECO:0000256" key="1">
    <source>
        <dbReference type="SAM" id="MobiDB-lite"/>
    </source>
</evidence>
<feature type="region of interest" description="Disordered" evidence="1">
    <location>
        <begin position="62"/>
        <end position="81"/>
    </location>
</feature>
<dbReference type="EMBL" id="OZ034813">
    <property type="protein sequence ID" value="CAL1354837.1"/>
    <property type="molecule type" value="Genomic_DNA"/>
</dbReference>
<name>A0AAV2CE78_9ROSI</name>
<reference evidence="2 3" key="1">
    <citation type="submission" date="2024-04" db="EMBL/GenBank/DDBJ databases">
        <authorList>
            <person name="Fracassetti M."/>
        </authorList>
    </citation>
    <scope>NUCLEOTIDE SEQUENCE [LARGE SCALE GENOMIC DNA]</scope>
</reference>
<protein>
    <submittedName>
        <fullName evidence="2">Uncharacterized protein</fullName>
    </submittedName>
</protein>
<evidence type="ECO:0000313" key="2">
    <source>
        <dbReference type="EMBL" id="CAL1354837.1"/>
    </source>
</evidence>
<proteinExistence type="predicted"/>